<reference evidence="2 3" key="1">
    <citation type="submission" date="2017-05" db="EMBL/GenBank/DDBJ databases">
        <authorList>
            <person name="Song R."/>
            <person name="Chenine A.L."/>
            <person name="Ruprecht R.M."/>
        </authorList>
    </citation>
    <scope>NUCLEOTIDE SEQUENCE [LARGE SCALE GENOMIC DNA]</scope>
    <source>
        <strain evidence="2 3">DSM 26136</strain>
    </source>
</reference>
<dbReference type="EMBL" id="CP021455">
    <property type="protein sequence ID" value="ARU03573.1"/>
    <property type="molecule type" value="Genomic_DNA"/>
</dbReference>
<dbReference type="GO" id="GO:0016757">
    <property type="term" value="F:glycosyltransferase activity"/>
    <property type="evidence" value="ECO:0007669"/>
    <property type="project" value="UniProtKB-ARBA"/>
</dbReference>
<dbReference type="RefSeq" id="WP_087276427.1">
    <property type="nucleotide sequence ID" value="NZ_CP021455.1"/>
</dbReference>
<evidence type="ECO:0000313" key="3">
    <source>
        <dbReference type="Proteomes" id="UP000196138"/>
    </source>
</evidence>
<evidence type="ECO:0000259" key="1">
    <source>
        <dbReference type="Pfam" id="PF13579"/>
    </source>
</evidence>
<accession>A0A1Y0EIW0</accession>
<keyword evidence="3" id="KW-1185">Reference proteome</keyword>
<dbReference type="Pfam" id="PF13579">
    <property type="entry name" value="Glyco_trans_4_4"/>
    <property type="match status" value="1"/>
</dbReference>
<dbReference type="SUPFAM" id="SSF53756">
    <property type="entry name" value="UDP-Glycosyltransferase/glycogen phosphorylase"/>
    <property type="match status" value="1"/>
</dbReference>
<sequence length="437" mass="48547">MRILLIAYEFPPIISGQSLRWFYLTNELAKLGVEVHVLCPNMPALPPFSEGLHPGVTVHRTWAGPYVGVSQSIYLRLSKLKDPKDARTEAAPVDPAHQTTSLLKVYRSGRRFLDQVVFPDLRSEWVPTASARLTRLLRANAYNAVVASHEPGASLMLGLRAKRISRLPLIADLADPVVAPHAPRWRQRFDLAFEAKVLRQVDAAVVTTTAAAELFMRRHGLQHLHDKFDCITQGFPARSFSCAQAVKSPMRALKLVYTGNFYEDFRSPAQLAQALKSLKDLNLQVDFYGNHTAYHALFDGVDCATFHGVVDHHTCLDVQQNCDVLLSLGNRQAFQVPGKVYEYLGAGAPILHVSMAPADEAGHLISGVGAGWSVPNEADLLAKVIRDIHAKWQDGCLHTAISRDEKAIHEFSWTQRAARYLDTIKRVVSMSTHQNLA</sequence>
<dbReference type="OrthoDB" id="9794575at2"/>
<organism evidence="2 3">
    <name type="scientific">Comamonas serinivorans</name>
    <dbReference type="NCBI Taxonomy" id="1082851"/>
    <lineage>
        <taxon>Bacteria</taxon>
        <taxon>Pseudomonadati</taxon>
        <taxon>Pseudomonadota</taxon>
        <taxon>Betaproteobacteria</taxon>
        <taxon>Burkholderiales</taxon>
        <taxon>Comamonadaceae</taxon>
        <taxon>Comamonas</taxon>
    </lineage>
</organism>
<evidence type="ECO:0000313" key="2">
    <source>
        <dbReference type="EMBL" id="ARU03573.1"/>
    </source>
</evidence>
<name>A0A1Y0EIW0_9BURK</name>
<dbReference type="Gene3D" id="3.40.50.2000">
    <property type="entry name" value="Glycogen Phosphorylase B"/>
    <property type="match status" value="2"/>
</dbReference>
<gene>
    <name evidence="2" type="ORF">CCO03_01720</name>
</gene>
<feature type="domain" description="Glycosyltransferase subfamily 4-like N-terminal" evidence="1">
    <location>
        <begin position="16"/>
        <end position="221"/>
    </location>
</feature>
<protein>
    <recommendedName>
        <fullName evidence="1">Glycosyltransferase subfamily 4-like N-terminal domain-containing protein</fullName>
    </recommendedName>
</protein>
<dbReference type="Proteomes" id="UP000196138">
    <property type="component" value="Chromosome"/>
</dbReference>
<dbReference type="KEGG" id="cser:CCO03_01720"/>
<proteinExistence type="predicted"/>
<dbReference type="AlphaFoldDB" id="A0A1Y0EIW0"/>
<dbReference type="InterPro" id="IPR028098">
    <property type="entry name" value="Glyco_trans_4-like_N"/>
</dbReference>